<sequence length="898" mass="102754">MDTPPTSSLQLAMAALVGASLMAISAFFIHKRAVDQVLHRLIEIRRKHPKRSNVHFETEEGDEHDDDEEGNFEGGYGSDDDAIMLQQSRVSTSLDDSILRRYGISSSLPNVAMRNDWLEEDKKFDEAIRARARNCSASSLDKLNFIPSGLPPLQTSQRLGEDHSLNRPGSSSRLASVGRLITPRSPGGNAFGNAEDSDEEGTELANEDDIIFSHETVDASSNIINDGDSKVQSSALPSRGDGVNYVLDHTCRATTNEPTHASDLHDKGKGDTASRYLGGSETILHNTISQLRTAVHESTNIEEDEVRKMIQECLDLRKTYVYTEMVAPWRKDAVPETDTSETRTDPFHFEPVEASTHHFRMEDGVVHVYASESDTTELFPVASATEFFTDMHHILKIMSIGNVRSACHHRLRFLEERFRLHLLVNADREFLTQKSAPHRDFYNIRKVDTHVHHSACMNQKHLLRFIKSKLRKEPDEVVIFRDGKYMTLKEVFESLDLTGYDLNVDLLDVHADKSTFHRFDKFNLKYNPCGQSRLREIFLKQDNLIQGRFLAEVTKQVLSDLEASKYQMAEYRISIYGRKQSEWDQLASWFINNEIYSENAVWLIQVPRLYNVYKQMGIVKSFQNILDNVFIPLFETTIDPNSHPQLHVFLMQVVGFDLVDDESKPERRPTKHMPKPAEWTNEFNPAYSYYTYYFYANLYTLNKLRESKGMPTIKLRPHCGEAGEIDHLAAAFLLCNDISHGINLRKTPVLQYLYYLAQIGLAMSPLSNNSLFLDYHRNPFPMFFQRGLNVSLSSDDPLQIHLTKEALVEEYSVAAKVWKLSSCDLCEIARNSVYQSGFSHTAKLHWLGNKYFIRGPEGNDIHKTNVPNMRIAFRHDTWKEEMQYIYSGRAIIPGEIDT</sequence>
<name>A0ACC1XIB2_MELAZ</name>
<protein>
    <submittedName>
        <fullName evidence="1">AMP deaminase</fullName>
    </submittedName>
</protein>
<evidence type="ECO:0000313" key="1">
    <source>
        <dbReference type="EMBL" id="KAJ4711246.1"/>
    </source>
</evidence>
<dbReference type="Proteomes" id="UP001164539">
    <property type="component" value="Chromosome 9"/>
</dbReference>
<proteinExistence type="predicted"/>
<evidence type="ECO:0000313" key="2">
    <source>
        <dbReference type="Proteomes" id="UP001164539"/>
    </source>
</evidence>
<reference evidence="1 2" key="1">
    <citation type="journal article" date="2023" name="Science">
        <title>Complex scaffold remodeling in plant triterpene biosynthesis.</title>
        <authorList>
            <person name="De La Pena R."/>
            <person name="Hodgson H."/>
            <person name="Liu J.C."/>
            <person name="Stephenson M.J."/>
            <person name="Martin A.C."/>
            <person name="Owen C."/>
            <person name="Harkess A."/>
            <person name="Leebens-Mack J."/>
            <person name="Jimenez L.E."/>
            <person name="Osbourn A."/>
            <person name="Sattely E.S."/>
        </authorList>
    </citation>
    <scope>NUCLEOTIDE SEQUENCE [LARGE SCALE GENOMIC DNA]</scope>
    <source>
        <strain evidence="2">cv. JPN11</strain>
        <tissue evidence="1">Leaf</tissue>
    </source>
</reference>
<organism evidence="1 2">
    <name type="scientific">Melia azedarach</name>
    <name type="common">Chinaberry tree</name>
    <dbReference type="NCBI Taxonomy" id="155640"/>
    <lineage>
        <taxon>Eukaryota</taxon>
        <taxon>Viridiplantae</taxon>
        <taxon>Streptophyta</taxon>
        <taxon>Embryophyta</taxon>
        <taxon>Tracheophyta</taxon>
        <taxon>Spermatophyta</taxon>
        <taxon>Magnoliopsida</taxon>
        <taxon>eudicotyledons</taxon>
        <taxon>Gunneridae</taxon>
        <taxon>Pentapetalae</taxon>
        <taxon>rosids</taxon>
        <taxon>malvids</taxon>
        <taxon>Sapindales</taxon>
        <taxon>Meliaceae</taxon>
        <taxon>Melia</taxon>
    </lineage>
</organism>
<keyword evidence="2" id="KW-1185">Reference proteome</keyword>
<gene>
    <name evidence="1" type="ORF">OWV82_017295</name>
</gene>
<accession>A0ACC1XIB2</accession>
<dbReference type="EMBL" id="CM051402">
    <property type="protein sequence ID" value="KAJ4711246.1"/>
    <property type="molecule type" value="Genomic_DNA"/>
</dbReference>
<comment type="caution">
    <text evidence="1">The sequence shown here is derived from an EMBL/GenBank/DDBJ whole genome shotgun (WGS) entry which is preliminary data.</text>
</comment>